<comment type="caution">
    <text evidence="2">The sequence shown here is derived from an EMBL/GenBank/DDBJ whole genome shotgun (WGS) entry which is preliminary data.</text>
</comment>
<reference evidence="2 3" key="1">
    <citation type="submission" date="2020-07" db="EMBL/GenBank/DDBJ databases">
        <title>Sequencing the genomes of 1000 actinobacteria strains.</title>
        <authorList>
            <person name="Klenk H.-P."/>
        </authorList>
    </citation>
    <scope>NUCLEOTIDE SEQUENCE [LARGE SCALE GENOMIC DNA]</scope>
    <source>
        <strain evidence="2 3">DSM 104001</strain>
    </source>
</reference>
<keyword evidence="1" id="KW-1133">Transmembrane helix</keyword>
<proteinExistence type="predicted"/>
<organism evidence="2 3">
    <name type="scientific">Petropleomorpha daqingensis</name>
    <dbReference type="NCBI Taxonomy" id="2026353"/>
    <lineage>
        <taxon>Bacteria</taxon>
        <taxon>Bacillati</taxon>
        <taxon>Actinomycetota</taxon>
        <taxon>Actinomycetes</taxon>
        <taxon>Geodermatophilales</taxon>
        <taxon>Geodermatophilaceae</taxon>
        <taxon>Petropleomorpha</taxon>
    </lineage>
</organism>
<evidence type="ECO:0000313" key="3">
    <source>
        <dbReference type="Proteomes" id="UP000541969"/>
    </source>
</evidence>
<sequence length="278" mass="29509">MSDPVTTKPAQDPAPAGDGPGWAGQLGSVVGTVQKSPYAAVLAVGLLIVVAAFVRKVGSFELVAQGSQVLTVVVGLVLCLVGLGGPLVEARRSHRKLMGLQSGLGYHGPGQDLPAEAMDAEFLFKAFYLGMPPAFVKRVHPGADGGREASDIIFSRQLDRFQDSDETAPVGSDRRALIKADHRSGDDAALEHGRSRQVELPDSYVDGDLFPILTCKTRFEHAGAVYIAGWYVPIELPKVPEDGELVVKEEVRQMLFRPVPAARGAHVPVGAALSELGK</sequence>
<dbReference type="RefSeq" id="WP_179717796.1">
    <property type="nucleotide sequence ID" value="NZ_JACBZT010000001.1"/>
</dbReference>
<keyword evidence="1" id="KW-0812">Transmembrane</keyword>
<name>A0A853CJ54_9ACTN</name>
<feature type="transmembrane region" description="Helical" evidence="1">
    <location>
        <begin position="69"/>
        <end position="88"/>
    </location>
</feature>
<evidence type="ECO:0000256" key="1">
    <source>
        <dbReference type="SAM" id="Phobius"/>
    </source>
</evidence>
<keyword evidence="1" id="KW-0472">Membrane</keyword>
<keyword evidence="3" id="KW-1185">Reference proteome</keyword>
<dbReference type="Proteomes" id="UP000541969">
    <property type="component" value="Unassembled WGS sequence"/>
</dbReference>
<dbReference type="EMBL" id="JACBZT010000001">
    <property type="protein sequence ID" value="NYJ06582.1"/>
    <property type="molecule type" value="Genomic_DNA"/>
</dbReference>
<accession>A0A853CJ54</accession>
<evidence type="ECO:0000313" key="2">
    <source>
        <dbReference type="EMBL" id="NYJ06582.1"/>
    </source>
</evidence>
<gene>
    <name evidence="2" type="ORF">GGQ55_002860</name>
</gene>
<feature type="transmembrane region" description="Helical" evidence="1">
    <location>
        <begin position="38"/>
        <end position="57"/>
    </location>
</feature>
<dbReference type="AlphaFoldDB" id="A0A853CJ54"/>
<protein>
    <submittedName>
        <fullName evidence="2">Uncharacterized protein</fullName>
    </submittedName>
</protein>